<reference evidence="1 2" key="1">
    <citation type="journal article" date="2012" name="Proc. Natl. Acad. Sci. U.S.A.">
        <title>Antigenic diversity is generated by distinct evolutionary mechanisms in African trypanosome species.</title>
        <authorList>
            <person name="Jackson A.P."/>
            <person name="Berry A."/>
            <person name="Aslett M."/>
            <person name="Allison H.C."/>
            <person name="Burton P."/>
            <person name="Vavrova-Anderson J."/>
            <person name="Brown R."/>
            <person name="Browne H."/>
            <person name="Corton N."/>
            <person name="Hauser H."/>
            <person name="Gamble J."/>
            <person name="Gilderthorp R."/>
            <person name="Marcello L."/>
            <person name="McQuillan J."/>
            <person name="Otto T.D."/>
            <person name="Quail M.A."/>
            <person name="Sanders M.J."/>
            <person name="van Tonder A."/>
            <person name="Ginger M.L."/>
            <person name="Field M.C."/>
            <person name="Barry J.D."/>
            <person name="Hertz-Fowler C."/>
            <person name="Berriman M."/>
        </authorList>
    </citation>
    <scope>NUCLEOTIDE SEQUENCE</scope>
    <source>
        <strain evidence="1 2">Y486</strain>
    </source>
</reference>
<keyword evidence="2" id="KW-1185">Reference proteome</keyword>
<gene>
    <name evidence="1" type="ORF">TvY486_0006350</name>
</gene>
<name>F9WKI2_TRYVY</name>
<dbReference type="AlphaFoldDB" id="F9WKI2"/>
<dbReference type="VEuPathDB" id="TriTrypDB:TvY486_0006350"/>
<evidence type="ECO:0000313" key="2">
    <source>
        <dbReference type="Proteomes" id="UP000009027"/>
    </source>
</evidence>
<feature type="non-terminal residue" evidence="1">
    <location>
        <position position="1"/>
    </location>
</feature>
<protein>
    <submittedName>
        <fullName evidence="1">Uncharacterized protein</fullName>
    </submittedName>
</protein>
<organism evidence="1 2">
    <name type="scientific">Trypanosoma vivax (strain Y486)</name>
    <dbReference type="NCBI Taxonomy" id="1055687"/>
    <lineage>
        <taxon>Eukaryota</taxon>
        <taxon>Discoba</taxon>
        <taxon>Euglenozoa</taxon>
        <taxon>Kinetoplastea</taxon>
        <taxon>Metakinetoplastina</taxon>
        <taxon>Trypanosomatida</taxon>
        <taxon>Trypanosomatidae</taxon>
        <taxon>Trypanosoma</taxon>
        <taxon>Duttonella</taxon>
    </lineage>
</organism>
<dbReference type="EMBL" id="CAEX01000174">
    <property type="protein sequence ID" value="CCD18002.1"/>
    <property type="molecule type" value="Genomic_DNA"/>
</dbReference>
<evidence type="ECO:0000313" key="1">
    <source>
        <dbReference type="EMBL" id="CCD18002.1"/>
    </source>
</evidence>
<accession>F9WKI2</accession>
<dbReference type="Proteomes" id="UP000009027">
    <property type="component" value="Unassembled WGS sequence"/>
</dbReference>
<sequence>VVCPAFVCSGFLSAVGSSVLCSMAPSKVSSLLPSLPTAAFAALAIASSRSISLLMSSSLMLAVRLTVSHSCPAYCVSCWSAAVSSSVLSLSIHSLPPGAALPLIEPSASIVVTMRPDHVLASTPSSTAAAPTKPATFVISCALSAMAFTVPLCATPCLRASSIASLTHAADCCAFSAAAAAAATAAVPAPSSTFASAHAPCADPRFIPFAAPASATRAPLAHAKAAARYKSAFPSIFVEAKTEPRFRLRHLASAADDAGALCPRAATRRSRPADPTTHAAGLGCPPAVFFHRVQNDRASSHRALSHAGRCVLRRRVGYVRTPSAVLFSRRSRAGASGSPLWQQATPLLRRDVCMPRRPPLARPGTKKNEQRCCAGQGISRSVADGHRPNFCLRVRPARAR</sequence>
<proteinExistence type="predicted"/>